<dbReference type="Proteomes" id="UP001145742">
    <property type="component" value="Unassembled WGS sequence"/>
</dbReference>
<keyword evidence="2" id="KW-1185">Reference proteome</keyword>
<evidence type="ECO:0000313" key="2">
    <source>
        <dbReference type="Proteomes" id="UP001145742"/>
    </source>
</evidence>
<evidence type="ECO:0000313" key="1">
    <source>
        <dbReference type="EMBL" id="KAJ7418309.1"/>
    </source>
</evidence>
<gene>
    <name evidence="1" type="ORF">WISP_59779</name>
</gene>
<accession>A0ABQ9DGT1</accession>
<name>A0ABQ9DGT1_9PASS</name>
<sequence length="130" mass="14122">MLVVDLCEAHEVQQGQAHLDQGNTKHQYKLGGVWIEMSSEKKAFFRSMQTQTQDLFCLVSLQPLCPQPVALRGVVVAKVDLAFGLAKSHSIGINPSLQSVQVPAAFQKINTPPQLSVISKFANGGLNPLI</sequence>
<reference evidence="1" key="1">
    <citation type="submission" date="2019-10" db="EMBL/GenBank/DDBJ databases">
        <authorList>
            <person name="Soares A.E.R."/>
            <person name="Aleixo A."/>
            <person name="Schneider P."/>
            <person name="Miyaki C.Y."/>
            <person name="Schneider M.P."/>
            <person name="Mello C."/>
            <person name="Vasconcelos A.T.R."/>
        </authorList>
    </citation>
    <scope>NUCLEOTIDE SEQUENCE</scope>
    <source>
        <tissue evidence="1">Muscle</tissue>
    </source>
</reference>
<dbReference type="EMBL" id="WHWB01033673">
    <property type="protein sequence ID" value="KAJ7418309.1"/>
    <property type="molecule type" value="Genomic_DNA"/>
</dbReference>
<comment type="caution">
    <text evidence="1">The sequence shown here is derived from an EMBL/GenBank/DDBJ whole genome shotgun (WGS) entry which is preliminary data.</text>
</comment>
<protein>
    <submittedName>
        <fullName evidence="1">Integral membrane protein dgcr2 idd</fullName>
    </submittedName>
</protein>
<organism evidence="1 2">
    <name type="scientific">Willisornis vidua</name>
    <name type="common">Xingu scale-backed antbird</name>
    <dbReference type="NCBI Taxonomy" id="1566151"/>
    <lineage>
        <taxon>Eukaryota</taxon>
        <taxon>Metazoa</taxon>
        <taxon>Chordata</taxon>
        <taxon>Craniata</taxon>
        <taxon>Vertebrata</taxon>
        <taxon>Euteleostomi</taxon>
        <taxon>Archelosauria</taxon>
        <taxon>Archosauria</taxon>
        <taxon>Dinosauria</taxon>
        <taxon>Saurischia</taxon>
        <taxon>Theropoda</taxon>
        <taxon>Coelurosauria</taxon>
        <taxon>Aves</taxon>
        <taxon>Neognathae</taxon>
        <taxon>Neoaves</taxon>
        <taxon>Telluraves</taxon>
        <taxon>Australaves</taxon>
        <taxon>Passeriformes</taxon>
        <taxon>Thamnophilidae</taxon>
        <taxon>Willisornis</taxon>
    </lineage>
</organism>
<proteinExistence type="predicted"/>